<keyword evidence="6 7" id="KW-0378">Hydrolase</keyword>
<keyword evidence="10" id="KW-1185">Reference proteome</keyword>
<feature type="binding site" evidence="7">
    <location>
        <position position="39"/>
    </location>
    <ligand>
        <name>a divalent metal cation</name>
        <dbReference type="ChEBI" id="CHEBI:60240"/>
    </ligand>
</feature>
<dbReference type="GO" id="GO:0004309">
    <property type="term" value="F:exopolyphosphatase activity"/>
    <property type="evidence" value="ECO:0007669"/>
    <property type="project" value="TreeGrafter"/>
</dbReference>
<dbReference type="GO" id="GO:0000166">
    <property type="term" value="F:nucleotide binding"/>
    <property type="evidence" value="ECO:0007669"/>
    <property type="project" value="UniProtKB-KW"/>
</dbReference>
<dbReference type="PANTHER" id="PTHR30457:SF12">
    <property type="entry name" value="5'_3'-NUCLEOTIDASE SURE"/>
    <property type="match status" value="1"/>
</dbReference>
<dbReference type="GO" id="GO:0008254">
    <property type="term" value="F:3'-nucleotidase activity"/>
    <property type="evidence" value="ECO:0007669"/>
    <property type="project" value="TreeGrafter"/>
</dbReference>
<comment type="catalytic activity">
    <reaction evidence="1 7">
        <text>a ribonucleoside 5'-phosphate + H2O = a ribonucleoside + phosphate</text>
        <dbReference type="Rhea" id="RHEA:12484"/>
        <dbReference type="ChEBI" id="CHEBI:15377"/>
        <dbReference type="ChEBI" id="CHEBI:18254"/>
        <dbReference type="ChEBI" id="CHEBI:43474"/>
        <dbReference type="ChEBI" id="CHEBI:58043"/>
        <dbReference type="EC" id="3.1.3.5"/>
    </reaction>
</comment>
<evidence type="ECO:0000256" key="5">
    <source>
        <dbReference type="ARBA" id="ARBA00022741"/>
    </source>
</evidence>
<feature type="binding site" evidence="7">
    <location>
        <position position="8"/>
    </location>
    <ligand>
        <name>a divalent metal cation</name>
        <dbReference type="ChEBI" id="CHEBI:60240"/>
    </ligand>
</feature>
<dbReference type="KEGG" id="tbe:Trebr_1203"/>
<dbReference type="EC" id="3.1.3.5" evidence="7"/>
<evidence type="ECO:0000313" key="10">
    <source>
        <dbReference type="Proteomes" id="UP000006546"/>
    </source>
</evidence>
<keyword evidence="4 7" id="KW-0479">Metal-binding</keyword>
<dbReference type="InterPro" id="IPR002828">
    <property type="entry name" value="SurE-like_Pase/nucleotidase"/>
</dbReference>
<evidence type="ECO:0000256" key="4">
    <source>
        <dbReference type="ARBA" id="ARBA00022723"/>
    </source>
</evidence>
<dbReference type="InterPro" id="IPR036523">
    <property type="entry name" value="SurE-like_sf"/>
</dbReference>
<comment type="cofactor">
    <cofactor evidence="7">
        <name>a divalent metal cation</name>
        <dbReference type="ChEBI" id="CHEBI:60240"/>
    </cofactor>
    <text evidence="7">Binds 1 divalent metal cation per subunit.</text>
</comment>
<keyword evidence="5 7" id="KW-0547">Nucleotide-binding</keyword>
<dbReference type="Pfam" id="PF01975">
    <property type="entry name" value="SurE"/>
    <property type="match status" value="1"/>
</dbReference>
<dbReference type="SUPFAM" id="SSF64167">
    <property type="entry name" value="SurE-like"/>
    <property type="match status" value="1"/>
</dbReference>
<protein>
    <recommendedName>
        <fullName evidence="7">5'-nucleotidase SurE</fullName>
        <ecNumber evidence="7">3.1.3.5</ecNumber>
    </recommendedName>
    <alternativeName>
        <fullName evidence="7">Nucleoside 5'-monophosphate phosphohydrolase</fullName>
    </alternativeName>
</protein>
<evidence type="ECO:0000256" key="2">
    <source>
        <dbReference type="ARBA" id="ARBA00011062"/>
    </source>
</evidence>
<evidence type="ECO:0000256" key="1">
    <source>
        <dbReference type="ARBA" id="ARBA00000815"/>
    </source>
</evidence>
<dbReference type="Gene3D" id="3.40.1210.10">
    <property type="entry name" value="Survival protein SurE-like phosphatase/nucleotidase"/>
    <property type="match status" value="1"/>
</dbReference>
<comment type="subcellular location">
    <subcellularLocation>
        <location evidence="7">Cytoplasm</location>
    </subcellularLocation>
</comment>
<dbReference type="HOGENOM" id="CLU_045192_1_2_12"/>
<comment type="similarity">
    <text evidence="2 7">Belongs to the SurE nucleotidase family.</text>
</comment>
<dbReference type="eggNOG" id="COG0496">
    <property type="taxonomic scope" value="Bacteria"/>
</dbReference>
<comment type="function">
    <text evidence="7">Nucleotidase that shows phosphatase activity on nucleoside 5'-monophosphates.</text>
</comment>
<dbReference type="PANTHER" id="PTHR30457">
    <property type="entry name" value="5'-NUCLEOTIDASE SURE"/>
    <property type="match status" value="1"/>
</dbReference>
<dbReference type="NCBIfam" id="TIGR00087">
    <property type="entry name" value="surE"/>
    <property type="match status" value="1"/>
</dbReference>
<dbReference type="InterPro" id="IPR030048">
    <property type="entry name" value="SurE"/>
</dbReference>
<dbReference type="OrthoDB" id="9780815at2"/>
<dbReference type="GO" id="GO:0046872">
    <property type="term" value="F:metal ion binding"/>
    <property type="evidence" value="ECO:0007669"/>
    <property type="project" value="UniProtKB-UniRule"/>
</dbReference>
<keyword evidence="3 7" id="KW-0963">Cytoplasm</keyword>
<feature type="domain" description="Survival protein SurE-like phosphatase/nucleotidase" evidence="8">
    <location>
        <begin position="4"/>
        <end position="181"/>
    </location>
</feature>
<evidence type="ECO:0000256" key="7">
    <source>
        <dbReference type="HAMAP-Rule" id="MF_00060"/>
    </source>
</evidence>
<proteinExistence type="inferred from homology"/>
<reference evidence="10" key="1">
    <citation type="submission" date="2011-04" db="EMBL/GenBank/DDBJ databases">
        <title>The complete genome of Treponema brennaborense DSM 12168.</title>
        <authorList>
            <person name="Lucas S."/>
            <person name="Han J."/>
            <person name="Lapidus A."/>
            <person name="Bruce D."/>
            <person name="Goodwin L."/>
            <person name="Pitluck S."/>
            <person name="Peters L."/>
            <person name="Kyrpides N."/>
            <person name="Mavromatis K."/>
            <person name="Ivanova N."/>
            <person name="Mikhailova N."/>
            <person name="Pagani I."/>
            <person name="Teshima H."/>
            <person name="Detter J.C."/>
            <person name="Tapia R."/>
            <person name="Han C."/>
            <person name="Land M."/>
            <person name="Hauser L."/>
            <person name="Markowitz V."/>
            <person name="Cheng J.-F."/>
            <person name="Hugenholtz P."/>
            <person name="Woyke T."/>
            <person name="Wu D."/>
            <person name="Gronow S."/>
            <person name="Wellnitz S."/>
            <person name="Brambilla E."/>
            <person name="Klenk H.-P."/>
            <person name="Eisen J.A."/>
        </authorList>
    </citation>
    <scope>NUCLEOTIDE SEQUENCE [LARGE SCALE GENOMIC DNA]</scope>
    <source>
        <strain evidence="10">DSM 12168 / CIP 105900 / DD5/3</strain>
    </source>
</reference>
<dbReference type="GO" id="GO:0005737">
    <property type="term" value="C:cytoplasm"/>
    <property type="evidence" value="ECO:0007669"/>
    <property type="project" value="UniProtKB-SubCell"/>
</dbReference>
<dbReference type="AlphaFoldDB" id="F4LLG7"/>
<dbReference type="STRING" id="906968.Trebr_1203"/>
<dbReference type="EMBL" id="CP002696">
    <property type="protein sequence ID" value="AEE16631.1"/>
    <property type="molecule type" value="Genomic_DNA"/>
</dbReference>
<evidence type="ECO:0000256" key="3">
    <source>
        <dbReference type="ARBA" id="ARBA00022490"/>
    </source>
</evidence>
<gene>
    <name evidence="7" type="primary">surE</name>
    <name evidence="9" type="ordered locus">Trebr_1203</name>
</gene>
<evidence type="ECO:0000259" key="8">
    <source>
        <dbReference type="Pfam" id="PF01975"/>
    </source>
</evidence>
<feature type="binding site" evidence="7">
    <location>
        <position position="9"/>
    </location>
    <ligand>
        <name>a divalent metal cation</name>
        <dbReference type="ChEBI" id="CHEBI:60240"/>
    </ligand>
</feature>
<dbReference type="GO" id="GO:0008253">
    <property type="term" value="F:5'-nucleotidase activity"/>
    <property type="evidence" value="ECO:0007669"/>
    <property type="project" value="UniProtKB-UniRule"/>
</dbReference>
<dbReference type="Proteomes" id="UP000006546">
    <property type="component" value="Chromosome"/>
</dbReference>
<dbReference type="HAMAP" id="MF_00060">
    <property type="entry name" value="SurE"/>
    <property type="match status" value="1"/>
</dbReference>
<sequence length="245" mass="26317">MRFLLTNDDGIDGEGMHLLADMLQKKHEVWIVAPDKNRSAVSHGITMTVPLRLSRRGERCFTCSGVPVDCVINGLKAVLPSAPDAVISGINRGANIGTDVLYSGTCAAARQAALYGIPGIAFSIESEDGVWRYGALADFARKNIEKLVSLCEPDVFLNINALSADSYAGYQMTRLSRREYGDSVRLYHAPDGHSYSFFEGGRIATAGGSGFDFDAVRDGYISVSRVRAQPADAGFGAAADPDFLL</sequence>
<organism evidence="9 10">
    <name type="scientific">Treponema brennaborense (strain DSM 12168 / CIP 105900 / DD5/3)</name>
    <dbReference type="NCBI Taxonomy" id="906968"/>
    <lineage>
        <taxon>Bacteria</taxon>
        <taxon>Pseudomonadati</taxon>
        <taxon>Spirochaetota</taxon>
        <taxon>Spirochaetia</taxon>
        <taxon>Spirochaetales</taxon>
        <taxon>Treponemataceae</taxon>
        <taxon>Treponema</taxon>
    </lineage>
</organism>
<name>F4LLG7_TREBD</name>
<feature type="binding site" evidence="7">
    <location>
        <position position="91"/>
    </location>
    <ligand>
        <name>a divalent metal cation</name>
        <dbReference type="ChEBI" id="CHEBI:60240"/>
    </ligand>
</feature>
<accession>F4LLG7</accession>
<evidence type="ECO:0000256" key="6">
    <source>
        <dbReference type="ARBA" id="ARBA00022801"/>
    </source>
</evidence>
<evidence type="ECO:0000313" key="9">
    <source>
        <dbReference type="EMBL" id="AEE16631.1"/>
    </source>
</evidence>
<dbReference type="RefSeq" id="WP_013758338.1">
    <property type="nucleotide sequence ID" value="NC_015500.1"/>
</dbReference>